<gene>
    <name evidence="9" type="primary">LOC108825518</name>
</gene>
<reference evidence="8" key="1">
    <citation type="journal article" date="2019" name="Database">
        <title>The radish genome database (RadishGD): an integrated information resource for radish genomics.</title>
        <authorList>
            <person name="Yu H.J."/>
            <person name="Baek S."/>
            <person name="Lee Y.J."/>
            <person name="Cho A."/>
            <person name="Mun J.H."/>
        </authorList>
    </citation>
    <scope>NUCLEOTIDE SEQUENCE [LARGE SCALE GENOMIC DNA]</scope>
    <source>
        <strain evidence="8">cv. WK10039</strain>
    </source>
</reference>
<feature type="region of interest" description="Disordered" evidence="6">
    <location>
        <begin position="29"/>
        <end position="52"/>
    </location>
</feature>
<proteinExistence type="predicted"/>
<name>A0A6J0L371_RAPSA</name>
<keyword evidence="8" id="KW-1185">Reference proteome</keyword>
<protein>
    <submittedName>
        <fullName evidence="9">Methyl-CpG-binding domain-containing protein 7-like</fullName>
    </submittedName>
</protein>
<reference evidence="9" key="2">
    <citation type="submission" date="2025-08" db="UniProtKB">
        <authorList>
            <consortium name="RefSeq"/>
        </authorList>
    </citation>
    <scope>IDENTIFICATION</scope>
    <source>
        <tissue evidence="9">Leaf</tissue>
    </source>
</reference>
<evidence type="ECO:0000256" key="1">
    <source>
        <dbReference type="ARBA" id="ARBA00004123"/>
    </source>
</evidence>
<evidence type="ECO:0000256" key="2">
    <source>
        <dbReference type="ARBA" id="ARBA00023015"/>
    </source>
</evidence>
<keyword evidence="3" id="KW-0238">DNA-binding</keyword>
<dbReference type="GO" id="GO:0005634">
    <property type="term" value="C:nucleus"/>
    <property type="evidence" value="ECO:0007669"/>
    <property type="project" value="UniProtKB-SubCell"/>
</dbReference>
<dbReference type="GeneID" id="108825518"/>
<dbReference type="SUPFAM" id="SSF54171">
    <property type="entry name" value="DNA-binding domain"/>
    <property type="match status" value="1"/>
</dbReference>
<evidence type="ECO:0000259" key="7">
    <source>
        <dbReference type="PROSITE" id="PS50982"/>
    </source>
</evidence>
<dbReference type="InterPro" id="IPR016177">
    <property type="entry name" value="DNA-bd_dom_sf"/>
</dbReference>
<evidence type="ECO:0000313" key="8">
    <source>
        <dbReference type="Proteomes" id="UP000504610"/>
    </source>
</evidence>
<comment type="subcellular location">
    <subcellularLocation>
        <location evidence="1">Nucleus</location>
    </subcellularLocation>
</comment>
<evidence type="ECO:0000313" key="9">
    <source>
        <dbReference type="RefSeq" id="XP_018454323.1"/>
    </source>
</evidence>
<keyword evidence="5" id="KW-0539">Nucleus</keyword>
<dbReference type="InterPro" id="IPR001739">
    <property type="entry name" value="Methyl_CpG_DNA-bd"/>
</dbReference>
<dbReference type="GO" id="GO:0003677">
    <property type="term" value="F:DNA binding"/>
    <property type="evidence" value="ECO:0007669"/>
    <property type="project" value="UniProtKB-KW"/>
</dbReference>
<organism evidence="8 9">
    <name type="scientific">Raphanus sativus</name>
    <name type="common">Radish</name>
    <name type="synonym">Raphanus raphanistrum var. sativus</name>
    <dbReference type="NCBI Taxonomy" id="3726"/>
    <lineage>
        <taxon>Eukaryota</taxon>
        <taxon>Viridiplantae</taxon>
        <taxon>Streptophyta</taxon>
        <taxon>Embryophyta</taxon>
        <taxon>Tracheophyta</taxon>
        <taxon>Spermatophyta</taxon>
        <taxon>Magnoliopsida</taxon>
        <taxon>eudicotyledons</taxon>
        <taxon>Gunneridae</taxon>
        <taxon>Pentapetalae</taxon>
        <taxon>rosids</taxon>
        <taxon>malvids</taxon>
        <taxon>Brassicales</taxon>
        <taxon>Brassicaceae</taxon>
        <taxon>Brassiceae</taxon>
        <taxon>Raphanus</taxon>
    </lineage>
</organism>
<evidence type="ECO:0000256" key="5">
    <source>
        <dbReference type="ARBA" id="ARBA00023242"/>
    </source>
</evidence>
<evidence type="ECO:0000256" key="4">
    <source>
        <dbReference type="ARBA" id="ARBA00023163"/>
    </source>
</evidence>
<dbReference type="KEGG" id="rsz:108825518"/>
<dbReference type="PANTHER" id="PTHR12396">
    <property type="entry name" value="METHYL-CPG BINDING PROTEIN, MBD"/>
    <property type="match status" value="1"/>
</dbReference>
<accession>A0A6J0L371</accession>
<keyword evidence="4" id="KW-0804">Transcription</keyword>
<sequence length="226" mass="25872">MQTRPSDDLVPLVKFPSRHRREPQLYIVDPTSRPSSRSRRKGNVDTKRFNESGTGKEITSLVSIKRHLVGEVDERRLSRSTKFYEKRRTEQDNRKRSKDFVLPQGWTVEARQRRDCSQIDKYYTEQETGKRFRSLVSAERYLNSVGNGTVSSVSKVHSERVPLLAICNGTGYENVVIDPNPPEKVKWVLTGPEGDMFSANVMGSDVSSSVKQTWSETFVSLIQDRC</sequence>
<dbReference type="Proteomes" id="UP000504610">
    <property type="component" value="Chromosome 2"/>
</dbReference>
<evidence type="ECO:0000256" key="6">
    <source>
        <dbReference type="SAM" id="MobiDB-lite"/>
    </source>
</evidence>
<feature type="domain" description="MBD" evidence="7">
    <location>
        <begin position="92"/>
        <end position="161"/>
    </location>
</feature>
<dbReference type="PROSITE" id="PS50982">
    <property type="entry name" value="MBD"/>
    <property type="match status" value="1"/>
</dbReference>
<dbReference type="Pfam" id="PF01429">
    <property type="entry name" value="MBD"/>
    <property type="match status" value="1"/>
</dbReference>
<evidence type="ECO:0000256" key="3">
    <source>
        <dbReference type="ARBA" id="ARBA00023125"/>
    </source>
</evidence>
<dbReference type="AlphaFoldDB" id="A0A6J0L371"/>
<keyword evidence="2" id="KW-0805">Transcription regulation</keyword>
<dbReference type="Gene3D" id="3.30.890.10">
    <property type="entry name" value="Methyl-cpg-binding Protein 2, Chain A"/>
    <property type="match status" value="1"/>
</dbReference>
<dbReference type="PANTHER" id="PTHR12396:SF39">
    <property type="entry name" value="MBD DOMAIN-CONTAINING PROTEIN"/>
    <property type="match status" value="1"/>
</dbReference>
<dbReference type="RefSeq" id="XP_018454323.1">
    <property type="nucleotide sequence ID" value="XM_018598821.2"/>
</dbReference>
<dbReference type="OrthoDB" id="10072024at2759"/>